<name>A0A0A9F207_ARUDO</name>
<proteinExistence type="predicted"/>
<dbReference type="AlphaFoldDB" id="A0A0A9F207"/>
<protein>
    <submittedName>
        <fullName evidence="1">Uncharacterized protein</fullName>
    </submittedName>
</protein>
<reference evidence="1" key="1">
    <citation type="submission" date="2014-09" db="EMBL/GenBank/DDBJ databases">
        <authorList>
            <person name="Magalhaes I.L.F."/>
            <person name="Oliveira U."/>
            <person name="Santos F.R."/>
            <person name="Vidigal T.H.D.A."/>
            <person name="Brescovit A.D."/>
            <person name="Santos A.J."/>
        </authorList>
    </citation>
    <scope>NUCLEOTIDE SEQUENCE</scope>
    <source>
        <tissue evidence="1">Shoot tissue taken approximately 20 cm above the soil surface</tissue>
    </source>
</reference>
<dbReference type="EMBL" id="GBRH01192647">
    <property type="protein sequence ID" value="JAE05249.1"/>
    <property type="molecule type" value="Transcribed_RNA"/>
</dbReference>
<reference evidence="1" key="2">
    <citation type="journal article" date="2015" name="Data Brief">
        <title>Shoot transcriptome of the giant reed, Arundo donax.</title>
        <authorList>
            <person name="Barrero R.A."/>
            <person name="Guerrero F.D."/>
            <person name="Moolhuijzen P."/>
            <person name="Goolsby J.A."/>
            <person name="Tidwell J."/>
            <person name="Bellgard S.E."/>
            <person name="Bellgard M.I."/>
        </authorList>
    </citation>
    <scope>NUCLEOTIDE SEQUENCE</scope>
    <source>
        <tissue evidence="1">Shoot tissue taken approximately 20 cm above the soil surface</tissue>
    </source>
</reference>
<evidence type="ECO:0000313" key="1">
    <source>
        <dbReference type="EMBL" id="JAE05249.1"/>
    </source>
</evidence>
<accession>A0A0A9F207</accession>
<sequence length="53" mass="5724">MRRFLGAPASSRPALICRALGAHSSFPDGKSGHVQKIVSSFFLKQKLIATLLI</sequence>
<organism evidence="1">
    <name type="scientific">Arundo donax</name>
    <name type="common">Giant reed</name>
    <name type="synonym">Donax arundinaceus</name>
    <dbReference type="NCBI Taxonomy" id="35708"/>
    <lineage>
        <taxon>Eukaryota</taxon>
        <taxon>Viridiplantae</taxon>
        <taxon>Streptophyta</taxon>
        <taxon>Embryophyta</taxon>
        <taxon>Tracheophyta</taxon>
        <taxon>Spermatophyta</taxon>
        <taxon>Magnoliopsida</taxon>
        <taxon>Liliopsida</taxon>
        <taxon>Poales</taxon>
        <taxon>Poaceae</taxon>
        <taxon>PACMAD clade</taxon>
        <taxon>Arundinoideae</taxon>
        <taxon>Arundineae</taxon>
        <taxon>Arundo</taxon>
    </lineage>
</organism>